<keyword evidence="3" id="KW-1185">Reference proteome</keyword>
<dbReference type="AlphaFoldDB" id="A0A366MVE4"/>
<dbReference type="OrthoDB" id="5342311at2"/>
<dbReference type="Proteomes" id="UP000252669">
    <property type="component" value="Unassembled WGS sequence"/>
</dbReference>
<evidence type="ECO:0008006" key="4">
    <source>
        <dbReference type="Google" id="ProtNLM"/>
    </source>
</evidence>
<name>A0A366MVE4_9BACT</name>
<dbReference type="Pfam" id="PF03090">
    <property type="entry name" value="Replicase"/>
    <property type="match status" value="1"/>
</dbReference>
<sequence>MTVLNKYKNEDEQLKELLLKNLPKRTKAGNEKHLSNIYQYPTIKALNKYKFINFNTKDRISFLIFDIDKFEDKTAKEHFKNIYNFLDFITDNIGIEPTYILETNKGFHFAYHLKNHIFTHQRKPLKYVMDIKVAITRLLRCDEIASHRLYGVWRNPLLHNFYFSQKINYELNDFKKYIPKSEFTNTPLRLKVKVDENELIEGQRNKTLFKYAMKYAKGKKVLNKDDILNFLININNSKNVGLGNIELIQISNSTFKYWQNGKILYGTMKDENLKVVNSGVMEFEKMKNLSYDEYLEETKIRQQKAANRTLKLRDKEKNKKQLLEAKQDYISKLQTQKENLVINAILELQEQKLKVNIASISKIAKIDRRTAKKYFLNYLNYEKVS</sequence>
<dbReference type="EMBL" id="PDKB01000005">
    <property type="protein sequence ID" value="RBQ29459.1"/>
    <property type="molecule type" value="Genomic_DNA"/>
</dbReference>
<comment type="caution">
    <text evidence="2">The sequence shown here is derived from an EMBL/GenBank/DDBJ whole genome shotgun (WGS) entry which is preliminary data.</text>
</comment>
<keyword evidence="1" id="KW-0175">Coiled coil</keyword>
<gene>
    <name evidence="2" type="ORF">CRU91_03760</name>
</gene>
<dbReference type="RefSeq" id="WP_113893549.1">
    <property type="nucleotide sequence ID" value="NZ_JANJGA010000001.1"/>
</dbReference>
<protein>
    <recommendedName>
        <fullName evidence="4">Primase C-terminal 1 domain-containing protein</fullName>
    </recommendedName>
</protein>
<accession>A0A366MVE4</accession>
<dbReference type="InterPro" id="IPR004322">
    <property type="entry name" value="Plasmid_replicase_bac"/>
</dbReference>
<proteinExistence type="predicted"/>
<evidence type="ECO:0000313" key="2">
    <source>
        <dbReference type="EMBL" id="RBQ29459.1"/>
    </source>
</evidence>
<organism evidence="2 3">
    <name type="scientific">Aliarcobacter vitoriensis</name>
    <dbReference type="NCBI Taxonomy" id="2011099"/>
    <lineage>
        <taxon>Bacteria</taxon>
        <taxon>Pseudomonadati</taxon>
        <taxon>Campylobacterota</taxon>
        <taxon>Epsilonproteobacteria</taxon>
        <taxon>Campylobacterales</taxon>
        <taxon>Arcobacteraceae</taxon>
        <taxon>Aliarcobacter</taxon>
    </lineage>
</organism>
<reference evidence="2 3" key="1">
    <citation type="submission" date="2017-10" db="EMBL/GenBank/DDBJ databases">
        <title>Genomics of the genus Arcobacter.</title>
        <authorList>
            <person name="Perez-Cataluna A."/>
            <person name="Figueras M.J."/>
        </authorList>
    </citation>
    <scope>NUCLEOTIDE SEQUENCE [LARGE SCALE GENOMIC DNA]</scope>
    <source>
        <strain evidence="2 3">CECT 9230</strain>
    </source>
</reference>
<evidence type="ECO:0000256" key="1">
    <source>
        <dbReference type="SAM" id="Coils"/>
    </source>
</evidence>
<evidence type="ECO:0000313" key="3">
    <source>
        <dbReference type="Proteomes" id="UP000252669"/>
    </source>
</evidence>
<feature type="coiled-coil region" evidence="1">
    <location>
        <begin position="312"/>
        <end position="339"/>
    </location>
</feature>